<evidence type="ECO:0000313" key="3">
    <source>
        <dbReference type="Proteomes" id="UP000198211"/>
    </source>
</evidence>
<dbReference type="SUPFAM" id="SSF54160">
    <property type="entry name" value="Chromo domain-like"/>
    <property type="match status" value="1"/>
</dbReference>
<comment type="caution">
    <text evidence="2">The sequence shown here is derived from an EMBL/GenBank/DDBJ whole genome shotgun (WGS) entry which is preliminary data.</text>
</comment>
<feature type="domain" description="Chromo" evidence="1">
    <location>
        <begin position="160"/>
        <end position="222"/>
    </location>
</feature>
<dbReference type="InterPro" id="IPR000953">
    <property type="entry name" value="Chromo/chromo_shadow_dom"/>
</dbReference>
<dbReference type="InterPro" id="IPR016197">
    <property type="entry name" value="Chromo-like_dom_sf"/>
</dbReference>
<dbReference type="OrthoDB" id="6772100at2759"/>
<proteinExistence type="predicted"/>
<dbReference type="SMART" id="SM00298">
    <property type="entry name" value="CHROMO"/>
    <property type="match status" value="1"/>
</dbReference>
<protein>
    <recommendedName>
        <fullName evidence="1">Chromo domain-containing protein</fullName>
    </recommendedName>
</protein>
<dbReference type="AlphaFoldDB" id="A0A225VEK7"/>
<reference evidence="3" key="1">
    <citation type="submission" date="2017-03" db="EMBL/GenBank/DDBJ databases">
        <title>Phytopthora megakarya and P. palmivora, two closely related causual agents of cacao black pod achieved similar genome size and gene model numbers by different mechanisms.</title>
        <authorList>
            <person name="Ali S."/>
            <person name="Shao J."/>
            <person name="Larry D.J."/>
            <person name="Kronmiller B."/>
            <person name="Shen D."/>
            <person name="Strem M.D."/>
            <person name="Melnick R.L."/>
            <person name="Guiltinan M.J."/>
            <person name="Tyler B.M."/>
            <person name="Meinhardt L.W."/>
            <person name="Bailey B.A."/>
        </authorList>
    </citation>
    <scope>NUCLEOTIDE SEQUENCE [LARGE SCALE GENOMIC DNA]</scope>
    <source>
        <strain evidence="3">zdho120</strain>
    </source>
</reference>
<evidence type="ECO:0000259" key="1">
    <source>
        <dbReference type="PROSITE" id="PS50013"/>
    </source>
</evidence>
<dbReference type="EMBL" id="NBNE01005562">
    <property type="protein sequence ID" value="OWZ03379.1"/>
    <property type="molecule type" value="Genomic_DNA"/>
</dbReference>
<sequence>MHAMNTSFDGTRLDTPFYLLHGFDCRSTIAAMLGPKPTDVTERTAYEWRRKLQRDYSYAHACTEELQKKAKRTRSAVQTQKWKILSEHLKSGFEVGDSVWLYIPKVLPGLSRKLIHLWHGPFRIEQVRDGFTIDVSEEDDFDAALLPEHSWEPDSVYQEYEIEEIVDLRWTKRTRNAKRIREYLIKWKGYDELQWLPVSQFNCGSLLYKFNQSARAKSRFAAM</sequence>
<evidence type="ECO:0000313" key="2">
    <source>
        <dbReference type="EMBL" id="OWZ03379.1"/>
    </source>
</evidence>
<dbReference type="PROSITE" id="PS50013">
    <property type="entry name" value="CHROMO_2"/>
    <property type="match status" value="1"/>
</dbReference>
<gene>
    <name evidence="2" type="ORF">PHMEG_00024903</name>
</gene>
<organism evidence="2 3">
    <name type="scientific">Phytophthora megakarya</name>
    <dbReference type="NCBI Taxonomy" id="4795"/>
    <lineage>
        <taxon>Eukaryota</taxon>
        <taxon>Sar</taxon>
        <taxon>Stramenopiles</taxon>
        <taxon>Oomycota</taxon>
        <taxon>Peronosporomycetes</taxon>
        <taxon>Peronosporales</taxon>
        <taxon>Peronosporaceae</taxon>
        <taxon>Phytophthora</taxon>
    </lineage>
</organism>
<keyword evidence="3" id="KW-1185">Reference proteome</keyword>
<dbReference type="Proteomes" id="UP000198211">
    <property type="component" value="Unassembled WGS sequence"/>
</dbReference>
<accession>A0A225VEK7</accession>
<name>A0A225VEK7_9STRA</name>
<dbReference type="Gene3D" id="2.40.50.40">
    <property type="match status" value="1"/>
</dbReference>